<accession>A0A812X1V8</accession>
<name>A0A812X1V8_SYMPI</name>
<dbReference type="OrthoDB" id="10543059at2759"/>
<comment type="caution">
    <text evidence="2">The sequence shown here is derived from an EMBL/GenBank/DDBJ whole genome shotgun (WGS) entry which is preliminary data.</text>
</comment>
<proteinExistence type="predicted"/>
<keyword evidence="3" id="KW-1185">Reference proteome</keyword>
<evidence type="ECO:0000313" key="3">
    <source>
        <dbReference type="Proteomes" id="UP000649617"/>
    </source>
</evidence>
<evidence type="ECO:0000256" key="1">
    <source>
        <dbReference type="SAM" id="MobiDB-lite"/>
    </source>
</evidence>
<protein>
    <submittedName>
        <fullName evidence="2">Uncharacterized protein</fullName>
    </submittedName>
</protein>
<dbReference type="Proteomes" id="UP000649617">
    <property type="component" value="Unassembled WGS sequence"/>
</dbReference>
<dbReference type="AlphaFoldDB" id="A0A812X1V8"/>
<feature type="compositionally biased region" description="Low complexity" evidence="1">
    <location>
        <begin position="17"/>
        <end position="27"/>
    </location>
</feature>
<evidence type="ECO:0000313" key="2">
    <source>
        <dbReference type="EMBL" id="CAE7706196.1"/>
    </source>
</evidence>
<feature type="region of interest" description="Disordered" evidence="1">
    <location>
        <begin position="61"/>
        <end position="160"/>
    </location>
</feature>
<feature type="compositionally biased region" description="Low complexity" evidence="1">
    <location>
        <begin position="61"/>
        <end position="77"/>
    </location>
</feature>
<sequence>MLAVVLCMMEKVPPPSEATTAETSAPAHNLPPGYTDIAHVRPESRASLTEGRPWRVGFAFGSAPHSAHSLPSPGASAVSAPGTTPKSTPSLPAADAALIARSLDRGPQPREFLSESIRQGVQTSLPIFPPLASHQQQPQQPQQRQQLQPGPPKSGPFFRG</sequence>
<gene>
    <name evidence="2" type="ORF">SPIL2461_LOCUS19933</name>
</gene>
<reference evidence="2" key="1">
    <citation type="submission" date="2021-02" db="EMBL/GenBank/DDBJ databases">
        <authorList>
            <person name="Dougan E. K."/>
            <person name="Rhodes N."/>
            <person name="Thang M."/>
            <person name="Chan C."/>
        </authorList>
    </citation>
    <scope>NUCLEOTIDE SEQUENCE</scope>
</reference>
<feature type="region of interest" description="Disordered" evidence="1">
    <location>
        <begin position="12"/>
        <end position="36"/>
    </location>
</feature>
<feature type="compositionally biased region" description="Polar residues" evidence="1">
    <location>
        <begin position="116"/>
        <end position="125"/>
    </location>
</feature>
<feature type="compositionally biased region" description="Polar residues" evidence="1">
    <location>
        <begin position="81"/>
        <end position="90"/>
    </location>
</feature>
<dbReference type="EMBL" id="CAJNIZ010044970">
    <property type="protein sequence ID" value="CAE7706196.1"/>
    <property type="molecule type" value="Genomic_DNA"/>
</dbReference>
<organism evidence="2 3">
    <name type="scientific">Symbiodinium pilosum</name>
    <name type="common">Dinoflagellate</name>
    <dbReference type="NCBI Taxonomy" id="2952"/>
    <lineage>
        <taxon>Eukaryota</taxon>
        <taxon>Sar</taxon>
        <taxon>Alveolata</taxon>
        <taxon>Dinophyceae</taxon>
        <taxon>Suessiales</taxon>
        <taxon>Symbiodiniaceae</taxon>
        <taxon>Symbiodinium</taxon>
    </lineage>
</organism>
<feature type="compositionally biased region" description="Low complexity" evidence="1">
    <location>
        <begin position="135"/>
        <end position="148"/>
    </location>
</feature>